<dbReference type="Pfam" id="PF05402">
    <property type="entry name" value="PqqD"/>
    <property type="match status" value="1"/>
</dbReference>
<dbReference type="Gene3D" id="1.10.10.1150">
    <property type="entry name" value="Coenzyme PQQ synthesis protein D (PqqD)"/>
    <property type="match status" value="1"/>
</dbReference>
<dbReference type="InterPro" id="IPR008792">
    <property type="entry name" value="PQQD"/>
</dbReference>
<dbReference type="InterPro" id="IPR041881">
    <property type="entry name" value="PqqD_sf"/>
</dbReference>
<sequence>MNLKYECTKNINIVEIDNEWIVMDTENFTVTKVNAIGAYILEEVRGQRELEDIICNIADNYDVDLNTARSDALVFLEELKGIGLIQDERA</sequence>
<accession>A0ABN7ZX04</accession>
<evidence type="ECO:0000313" key="2">
    <source>
        <dbReference type="Proteomes" id="UP000789423"/>
    </source>
</evidence>
<dbReference type="Proteomes" id="UP000789423">
    <property type="component" value="Unassembled WGS sequence"/>
</dbReference>
<name>A0ABN7ZX04_9BACI</name>
<keyword evidence="2" id="KW-1185">Reference proteome</keyword>
<comment type="caution">
    <text evidence="1">The sequence shown here is derived from an EMBL/GenBank/DDBJ whole genome shotgun (WGS) entry which is preliminary data.</text>
</comment>
<dbReference type="RefSeq" id="WP_230575518.1">
    <property type="nucleotide sequence ID" value="NZ_CAKJTI010000013.1"/>
</dbReference>
<evidence type="ECO:0000313" key="1">
    <source>
        <dbReference type="EMBL" id="CAG9613443.1"/>
    </source>
</evidence>
<protein>
    <recommendedName>
        <fullName evidence="3">PqqD family protein</fullName>
    </recommendedName>
</protein>
<evidence type="ECO:0008006" key="3">
    <source>
        <dbReference type="Google" id="ProtNLM"/>
    </source>
</evidence>
<proteinExistence type="predicted"/>
<dbReference type="EMBL" id="CAKJTI010000013">
    <property type="protein sequence ID" value="CAG9613443.1"/>
    <property type="molecule type" value="Genomic_DNA"/>
</dbReference>
<organism evidence="1 2">
    <name type="scientific">Bacillus rhizoplanae</name>
    <dbReference type="NCBI Taxonomy" id="2880966"/>
    <lineage>
        <taxon>Bacteria</taxon>
        <taxon>Bacillati</taxon>
        <taxon>Bacillota</taxon>
        <taxon>Bacilli</taxon>
        <taxon>Bacillales</taxon>
        <taxon>Bacillaceae</taxon>
        <taxon>Bacillus</taxon>
    </lineage>
</organism>
<reference evidence="1 2" key="1">
    <citation type="submission" date="2021-10" db="EMBL/GenBank/DDBJ databases">
        <authorList>
            <person name="Criscuolo A."/>
        </authorList>
    </citation>
    <scope>NUCLEOTIDE SEQUENCE [LARGE SCALE GENOMIC DNA]</scope>
    <source>
        <strain evidence="2">CIP 111899</strain>
    </source>
</reference>
<gene>
    <name evidence="1" type="ORF">BACCIP111899_02658</name>
</gene>